<keyword evidence="1" id="KW-0175">Coiled coil</keyword>
<reference evidence="2" key="1">
    <citation type="submission" date="2018-10" db="EMBL/GenBank/DDBJ databases">
        <title>Hidden diversity of soil giant viruses.</title>
        <authorList>
            <person name="Schulz F."/>
            <person name="Alteio L."/>
            <person name="Goudeau D."/>
            <person name="Ryan E.M."/>
            <person name="Malmstrom R.R."/>
            <person name="Blanchard J."/>
            <person name="Woyke T."/>
        </authorList>
    </citation>
    <scope>NUCLEOTIDE SEQUENCE</scope>
    <source>
        <strain evidence="2">EDV1</strain>
    </source>
</reference>
<gene>
    <name evidence="2" type="ORF">Edafosvirus9_34</name>
</gene>
<evidence type="ECO:0000256" key="1">
    <source>
        <dbReference type="SAM" id="Coils"/>
    </source>
</evidence>
<protein>
    <submittedName>
        <fullName evidence="2">Uncharacterized protein</fullName>
    </submittedName>
</protein>
<feature type="coiled-coil region" evidence="1">
    <location>
        <begin position="568"/>
        <end position="595"/>
    </location>
</feature>
<dbReference type="EMBL" id="MK072074">
    <property type="protein sequence ID" value="AYV78320.1"/>
    <property type="molecule type" value="Genomic_DNA"/>
</dbReference>
<sequence>MESKLDKYFKKMQLCTNEQKYNFYMSKINYYKKIQDSKQKGGGVKYNLSDNIESQINDIINGKYTLITDTDLIQKINYDPKNCEADFFSGQNEDQVIEYKDGYRLNCFSKIVGVDPDAQIKEQTYIFKKSFSLTLTDIYMQKGLSEDNLRTSTNYVYFLLYNGLNTYLSNIIKAQKYGPNTEFLYKNIYFLYKGGNTTRMILRSFVETSKINLSKVNSEDTNKAIKNLDELISGSNVGDWDYSIKIKYKNLFDKGFTEQQLVDIRKELAQVFLFMATIIKEKIQLLLLSKVNINNTATEIQNVFFDPEINQKIEKFINAYSALGKKKVDSMVLKNIYTFDKVIDGTNIRNMNDDEYQLLYKNSFVFNVAEKKQPLTTKLLTNYVETDTQFVDLENKRFMPMYLKKDMIYIAYLSNIRLFRRYGISSFDLTRIKVNNLLQFDLKIRDLPTPVIKNMFSNIELVDITVPSIYDTRDITYGLYIYPENIANDTIEFKLQNKAFKDEPISIPIPSQYIMFADISTILFIDNLFIWEDPKYKKRIKRLFFLSLPCFYGDGQETKDIVEIFQTVKKLFTELKNLNSSAERLNKLKNDYEIVDNPLNDQMNNVINNYVFQKYKDLKIVNKIIKIKNTSPNYFRYLEFLIANYIKILIVSNYVLFNLVKPYYQDLVHYELSIHRIMELSNFSEYIKPEASIITTGLNDIYKQVRGTGHTLRLNELLPLGPLVVPLANANPDNVEKFMNNLKSYEDTIIESCDYTLTILRGFQSANVTTMDVNYTGDSLY</sequence>
<accession>A0A3G4ZTU0</accession>
<name>A0A3G4ZTU0_9VIRU</name>
<proteinExistence type="predicted"/>
<organism evidence="2">
    <name type="scientific">Edafosvirus sp</name>
    <dbReference type="NCBI Taxonomy" id="2487765"/>
    <lineage>
        <taxon>Viruses</taxon>
        <taxon>Varidnaviria</taxon>
        <taxon>Bamfordvirae</taxon>
        <taxon>Nucleocytoviricota</taxon>
        <taxon>Megaviricetes</taxon>
        <taxon>Imitervirales</taxon>
        <taxon>Mimiviridae</taxon>
        <taxon>Klosneuvirinae</taxon>
    </lineage>
</organism>
<evidence type="ECO:0000313" key="2">
    <source>
        <dbReference type="EMBL" id="AYV78320.1"/>
    </source>
</evidence>